<keyword evidence="4" id="KW-0238">DNA-binding</keyword>
<dbReference type="Pfam" id="PF00072">
    <property type="entry name" value="Response_reg"/>
    <property type="match status" value="1"/>
</dbReference>
<dbReference type="PANTHER" id="PTHR44591">
    <property type="entry name" value="STRESS RESPONSE REGULATOR PROTEIN 1"/>
    <property type="match status" value="1"/>
</dbReference>
<evidence type="ECO:0000259" key="7">
    <source>
        <dbReference type="PROSITE" id="PS50110"/>
    </source>
</evidence>
<dbReference type="SUPFAM" id="SSF52172">
    <property type="entry name" value="CheY-like"/>
    <property type="match status" value="1"/>
</dbReference>
<dbReference type="PROSITE" id="PS50110">
    <property type="entry name" value="RESPONSE_REGULATORY"/>
    <property type="match status" value="1"/>
</dbReference>
<dbReference type="InterPro" id="IPR011006">
    <property type="entry name" value="CheY-like_superfamily"/>
</dbReference>
<name>A0A1G2A7V0_9BACT</name>
<keyword evidence="2" id="KW-0902">Two-component regulatory system</keyword>
<dbReference type="InterPro" id="IPR001789">
    <property type="entry name" value="Sig_transdc_resp-reg_receiver"/>
</dbReference>
<dbReference type="PANTHER" id="PTHR44591:SF3">
    <property type="entry name" value="RESPONSE REGULATORY DOMAIN-CONTAINING PROTEIN"/>
    <property type="match status" value="1"/>
</dbReference>
<evidence type="ECO:0000256" key="6">
    <source>
        <dbReference type="PROSITE-ProRule" id="PRU00169"/>
    </source>
</evidence>
<dbReference type="EMBL" id="MHJU01000029">
    <property type="protein sequence ID" value="OGY72556.1"/>
    <property type="molecule type" value="Genomic_DNA"/>
</dbReference>
<reference evidence="8 9" key="1">
    <citation type="journal article" date="2016" name="Nat. Commun.">
        <title>Thousands of microbial genomes shed light on interconnected biogeochemical processes in an aquifer system.</title>
        <authorList>
            <person name="Anantharaman K."/>
            <person name="Brown C.T."/>
            <person name="Hug L.A."/>
            <person name="Sharon I."/>
            <person name="Castelle C.J."/>
            <person name="Probst A.J."/>
            <person name="Thomas B.C."/>
            <person name="Singh A."/>
            <person name="Wilkins M.J."/>
            <person name="Karaoz U."/>
            <person name="Brodie E.L."/>
            <person name="Williams K.H."/>
            <person name="Hubbard S.S."/>
            <person name="Banfield J.F."/>
        </authorList>
    </citation>
    <scope>NUCLEOTIDE SEQUENCE [LARGE SCALE GENOMIC DNA]</scope>
</reference>
<evidence type="ECO:0000256" key="5">
    <source>
        <dbReference type="ARBA" id="ARBA00023163"/>
    </source>
</evidence>
<evidence type="ECO:0000313" key="8">
    <source>
        <dbReference type="EMBL" id="OGY72556.1"/>
    </source>
</evidence>
<evidence type="ECO:0000256" key="3">
    <source>
        <dbReference type="ARBA" id="ARBA00023015"/>
    </source>
</evidence>
<accession>A0A1G2A7V0</accession>
<keyword evidence="1 6" id="KW-0597">Phosphoprotein</keyword>
<keyword evidence="5" id="KW-0804">Transcription</keyword>
<evidence type="ECO:0000256" key="1">
    <source>
        <dbReference type="ARBA" id="ARBA00022553"/>
    </source>
</evidence>
<dbReference type="AlphaFoldDB" id="A0A1G2A7V0"/>
<organism evidence="8 9">
    <name type="scientific">Candidatus Jacksonbacteria bacterium RIFCSPLOWO2_02_FULL_44_20</name>
    <dbReference type="NCBI Taxonomy" id="1798460"/>
    <lineage>
        <taxon>Bacteria</taxon>
        <taxon>Candidatus Jacksoniibacteriota</taxon>
    </lineage>
</organism>
<feature type="modified residue" description="4-aspartylphosphate" evidence="6">
    <location>
        <position position="55"/>
    </location>
</feature>
<dbReference type="Gene3D" id="3.40.50.2300">
    <property type="match status" value="1"/>
</dbReference>
<keyword evidence="3" id="KW-0805">Transcription regulation</keyword>
<dbReference type="Proteomes" id="UP000178315">
    <property type="component" value="Unassembled WGS sequence"/>
</dbReference>
<evidence type="ECO:0000313" key="9">
    <source>
        <dbReference type="Proteomes" id="UP000178315"/>
    </source>
</evidence>
<dbReference type="InterPro" id="IPR050595">
    <property type="entry name" value="Bact_response_regulator"/>
</dbReference>
<gene>
    <name evidence="8" type="ORF">A3H61_01810</name>
</gene>
<proteinExistence type="predicted"/>
<dbReference type="SMART" id="SM00448">
    <property type="entry name" value="REC"/>
    <property type="match status" value="1"/>
</dbReference>
<evidence type="ECO:0000256" key="4">
    <source>
        <dbReference type="ARBA" id="ARBA00023125"/>
    </source>
</evidence>
<dbReference type="GO" id="GO:0000160">
    <property type="term" value="P:phosphorelay signal transduction system"/>
    <property type="evidence" value="ECO:0007669"/>
    <property type="project" value="UniProtKB-KW"/>
</dbReference>
<sequence length="125" mass="14469">MENKKTILIIEDERSLREALRDKLTREGFSTLEAKNGEEGLDVALREHPELILLDIVMPVMDGMTMLKQLRENAWGKNVKIIILTNLSDIEKIADSVKNEVYDYLVKTDWKLEDVVTKVRERLGE</sequence>
<dbReference type="FunFam" id="3.40.50.2300:FF:000001">
    <property type="entry name" value="DNA-binding response regulator PhoB"/>
    <property type="match status" value="1"/>
</dbReference>
<dbReference type="GO" id="GO:0003677">
    <property type="term" value="F:DNA binding"/>
    <property type="evidence" value="ECO:0007669"/>
    <property type="project" value="UniProtKB-KW"/>
</dbReference>
<comment type="caution">
    <text evidence="8">The sequence shown here is derived from an EMBL/GenBank/DDBJ whole genome shotgun (WGS) entry which is preliminary data.</text>
</comment>
<evidence type="ECO:0000256" key="2">
    <source>
        <dbReference type="ARBA" id="ARBA00023012"/>
    </source>
</evidence>
<protein>
    <recommendedName>
        <fullName evidence="7">Response regulatory domain-containing protein</fullName>
    </recommendedName>
</protein>
<feature type="domain" description="Response regulatory" evidence="7">
    <location>
        <begin position="6"/>
        <end position="122"/>
    </location>
</feature>
<dbReference type="CDD" id="cd00156">
    <property type="entry name" value="REC"/>
    <property type="match status" value="1"/>
</dbReference>